<dbReference type="Proteomes" id="UP000198406">
    <property type="component" value="Unassembled WGS sequence"/>
</dbReference>
<evidence type="ECO:0000313" key="4">
    <source>
        <dbReference type="Proteomes" id="UP000198406"/>
    </source>
</evidence>
<reference evidence="3 4" key="1">
    <citation type="journal article" date="2015" name="Plant Cell">
        <title>Oil accumulation by the oleaginous diatom Fistulifera solaris as revealed by the genome and transcriptome.</title>
        <authorList>
            <person name="Tanaka T."/>
            <person name="Maeda Y."/>
            <person name="Veluchamy A."/>
            <person name="Tanaka M."/>
            <person name="Abida H."/>
            <person name="Marechal E."/>
            <person name="Bowler C."/>
            <person name="Muto M."/>
            <person name="Sunaga Y."/>
            <person name="Tanaka M."/>
            <person name="Yoshino T."/>
            <person name="Taniguchi T."/>
            <person name="Fukuda Y."/>
            <person name="Nemoto M."/>
            <person name="Matsumoto M."/>
            <person name="Wong P.S."/>
            <person name="Aburatani S."/>
            <person name="Fujibuchi W."/>
        </authorList>
    </citation>
    <scope>NUCLEOTIDE SEQUENCE [LARGE SCALE GENOMIC DNA]</scope>
    <source>
        <strain evidence="3 4">JPCC DA0580</strain>
    </source>
</reference>
<comment type="cofactor">
    <cofactor evidence="1">
        <name>a divalent metal cation</name>
        <dbReference type="ChEBI" id="CHEBI:60240"/>
    </cofactor>
</comment>
<evidence type="ECO:0000256" key="2">
    <source>
        <dbReference type="ARBA" id="ARBA00022801"/>
    </source>
</evidence>
<dbReference type="Pfam" id="PF02545">
    <property type="entry name" value="Maf"/>
    <property type="match status" value="1"/>
</dbReference>
<proteinExistence type="inferred from homology"/>
<dbReference type="InParanoid" id="A0A1Z5K872"/>
<dbReference type="AlphaFoldDB" id="A0A1Z5K872"/>
<evidence type="ECO:0000256" key="1">
    <source>
        <dbReference type="ARBA" id="ARBA00001968"/>
    </source>
</evidence>
<dbReference type="EMBL" id="BDSP01000178">
    <property type="protein sequence ID" value="GAX22148.1"/>
    <property type="molecule type" value="Genomic_DNA"/>
</dbReference>
<gene>
    <name evidence="3" type="ORF">FisN_39Lh015</name>
</gene>
<organism evidence="3 4">
    <name type="scientific">Fistulifera solaris</name>
    <name type="common">Oleaginous diatom</name>
    <dbReference type="NCBI Taxonomy" id="1519565"/>
    <lineage>
        <taxon>Eukaryota</taxon>
        <taxon>Sar</taxon>
        <taxon>Stramenopiles</taxon>
        <taxon>Ochrophyta</taxon>
        <taxon>Bacillariophyta</taxon>
        <taxon>Bacillariophyceae</taxon>
        <taxon>Bacillariophycidae</taxon>
        <taxon>Naviculales</taxon>
        <taxon>Naviculaceae</taxon>
        <taxon>Fistulifera</taxon>
    </lineage>
</organism>
<evidence type="ECO:0000313" key="3">
    <source>
        <dbReference type="EMBL" id="GAX22148.1"/>
    </source>
</evidence>
<dbReference type="HAMAP" id="MF_00528">
    <property type="entry name" value="Maf"/>
    <property type="match status" value="1"/>
</dbReference>
<dbReference type="PIRSF" id="PIRSF006305">
    <property type="entry name" value="Maf"/>
    <property type="match status" value="1"/>
</dbReference>
<name>A0A1Z5K872_FISSO</name>
<dbReference type="FunCoup" id="A0A1Z5K872">
    <property type="interactions" value="4"/>
</dbReference>
<dbReference type="InterPro" id="IPR003697">
    <property type="entry name" value="Maf-like"/>
</dbReference>
<keyword evidence="4" id="KW-1185">Reference proteome</keyword>
<dbReference type="OrthoDB" id="10267058at2759"/>
<protein>
    <submittedName>
        <fullName evidence="3">Septum formation protein</fullName>
    </submittedName>
</protein>
<dbReference type="SUPFAM" id="SSF52972">
    <property type="entry name" value="ITPase-like"/>
    <property type="match status" value="1"/>
</dbReference>
<dbReference type="PANTHER" id="PTHR43213:SF5">
    <property type="entry name" value="BIFUNCTIONAL DTTP_UTP PYROPHOSPHATASE_METHYLTRANSFERASE PROTEIN-RELATED"/>
    <property type="match status" value="1"/>
</dbReference>
<dbReference type="NCBIfam" id="TIGR00172">
    <property type="entry name" value="maf"/>
    <property type="match status" value="1"/>
</dbReference>
<dbReference type="CDD" id="cd00555">
    <property type="entry name" value="Maf"/>
    <property type="match status" value="1"/>
</dbReference>
<accession>A0A1Z5K872</accession>
<sequence length="246" mass="26647">MTGAIVGQIMLSNDCSDLVLALSSHLGQDSAIRLILASQSPRRVEILEMMGLKGKFDVSPSPLDESALQRKLVNENISNPAVYTRILAEEKARALAESLAQSSTRQITLVLGSDTVVDIDSCILEKPKDQADAKRMLQRLSGVQHSVHTGVALYRVTPGKKEVDLVESFTDEAMVTFSILSDDTIDAYIATGEPMDKAGSYGIQGIGGQLVRQVQGDFFTVMGLPMHRTSRLIAKAVLNLIESVVF</sequence>
<comment type="caution">
    <text evidence="3">The sequence shown here is derived from an EMBL/GenBank/DDBJ whole genome shotgun (WGS) entry which is preliminary data.</text>
</comment>
<dbReference type="PANTHER" id="PTHR43213">
    <property type="entry name" value="BIFUNCTIONAL DTTP/UTP PYROPHOSPHATASE/METHYLTRANSFERASE PROTEIN-RELATED"/>
    <property type="match status" value="1"/>
</dbReference>
<dbReference type="InterPro" id="IPR029001">
    <property type="entry name" value="ITPase-like_fam"/>
</dbReference>
<keyword evidence="2" id="KW-0378">Hydrolase</keyword>
<dbReference type="GO" id="GO:0047429">
    <property type="term" value="F:nucleoside triphosphate diphosphatase activity"/>
    <property type="evidence" value="ECO:0007669"/>
    <property type="project" value="InterPro"/>
</dbReference>
<dbReference type="Gene3D" id="3.90.950.10">
    <property type="match status" value="1"/>
</dbReference>